<keyword evidence="2" id="KW-1185">Reference proteome</keyword>
<reference evidence="1" key="1">
    <citation type="submission" date="2022-07" db="EMBL/GenBank/DDBJ databases">
        <title>Genome Sequence of Lecanicillium saksenae.</title>
        <authorList>
            <person name="Buettner E."/>
        </authorList>
    </citation>
    <scope>NUCLEOTIDE SEQUENCE</scope>
    <source>
        <strain evidence="1">VT-O1</strain>
    </source>
</reference>
<protein>
    <submittedName>
        <fullName evidence="1">Uncharacterized protein</fullName>
    </submittedName>
</protein>
<gene>
    <name evidence="1" type="ORF">NLG97_g9911</name>
</gene>
<evidence type="ECO:0000313" key="1">
    <source>
        <dbReference type="EMBL" id="KAJ3474290.1"/>
    </source>
</evidence>
<accession>A0ACC1QGC8</accession>
<sequence>MEMANEFNSAQNHWATLFPNVEDIYAQIHACIDHLQSMLVSQSGLLPHQVKTENERVSMRLKHLEQDASTAPSPVGFQIPSTQSVARQDQQTAVSSPIECETATENNSFVSTAGRKSILAAGSGPGSWPCPTDSDGASKLSHRGSSMPTFSDDETATSSSETQEALCEMTTALKRQKSSMLAQKTSQIADEACIVFAIHYANAICNMHDSALSAMIPDSKLFSSFLDADSGASFLQSIPRLCQAIEYTSLGEQHCRIWKRIAMAHFFHSYEYAQKNSHSFFGWYRNHQSNMLPPKGSVRSMVAQCFANLMLRPANAAAIDSQKSRLNKIQTWRKCGKPWAKLITSFGYGILLLIPMSLADEE</sequence>
<proteinExistence type="predicted"/>
<comment type="caution">
    <text evidence="1">The sequence shown here is derived from an EMBL/GenBank/DDBJ whole genome shotgun (WGS) entry which is preliminary data.</text>
</comment>
<organism evidence="1 2">
    <name type="scientific">Lecanicillium saksenae</name>
    <dbReference type="NCBI Taxonomy" id="468837"/>
    <lineage>
        <taxon>Eukaryota</taxon>
        <taxon>Fungi</taxon>
        <taxon>Dikarya</taxon>
        <taxon>Ascomycota</taxon>
        <taxon>Pezizomycotina</taxon>
        <taxon>Sordariomycetes</taxon>
        <taxon>Hypocreomycetidae</taxon>
        <taxon>Hypocreales</taxon>
        <taxon>Cordycipitaceae</taxon>
        <taxon>Lecanicillium</taxon>
    </lineage>
</organism>
<name>A0ACC1QGC8_9HYPO</name>
<evidence type="ECO:0000313" key="2">
    <source>
        <dbReference type="Proteomes" id="UP001148737"/>
    </source>
</evidence>
<dbReference type="EMBL" id="JANAKD010002220">
    <property type="protein sequence ID" value="KAJ3474290.1"/>
    <property type="molecule type" value="Genomic_DNA"/>
</dbReference>
<dbReference type="Proteomes" id="UP001148737">
    <property type="component" value="Unassembled WGS sequence"/>
</dbReference>